<evidence type="ECO:0000313" key="2">
    <source>
        <dbReference type="EMBL" id="SET48659.1"/>
    </source>
</evidence>
<dbReference type="NCBIfam" id="TIGR02914">
    <property type="entry name" value="EpsI_fam"/>
    <property type="match status" value="1"/>
</dbReference>
<dbReference type="Proteomes" id="UP000199345">
    <property type="component" value="Unassembled WGS sequence"/>
</dbReference>
<dbReference type="EMBL" id="FOIA01000030">
    <property type="protein sequence ID" value="SET48659.1"/>
    <property type="molecule type" value="Genomic_DNA"/>
</dbReference>
<proteinExistence type="predicted"/>
<dbReference type="InterPro" id="IPR054653">
    <property type="entry name" value="EpsI_type_B_pred"/>
</dbReference>
<protein>
    <submittedName>
        <fullName evidence="2">EpsI family protein</fullName>
    </submittedName>
</protein>
<gene>
    <name evidence="2" type="ORF">SAMN05216326_13027</name>
</gene>
<accession>A0A1I0EU60</accession>
<sequence length="238" mass="26384">MNKMKHSLILMKNPILTSLVLCLLMISTAALTMVITPTVKIADLRGTIDLEALIPVSFNDWKIDTSIIPLQVDPKTQAQLDKLYNQTLARTYINSQGMRVMLAVAYGGDQSDQLSLHKPEVCYLAQGFEIKQNIAGEINTQYGNLPGRRLLAIRGNRSEPITYWVTIGDKAVLSGINQKLQQVRYGLSGNVPDGMLVRVSTLGTNIEQAYQIQEIFLQDMLVSLDAGMRSRLTGFADL</sequence>
<reference evidence="3" key="1">
    <citation type="submission" date="2016-10" db="EMBL/GenBank/DDBJ databases">
        <authorList>
            <person name="Varghese N."/>
            <person name="Submissions S."/>
        </authorList>
    </citation>
    <scope>NUCLEOTIDE SEQUENCE [LARGE SCALE GENOMIC DNA]</scope>
    <source>
        <strain evidence="3">Nm71</strain>
    </source>
</reference>
<dbReference type="AlphaFoldDB" id="A0A1I0EU60"/>
<dbReference type="NCBIfam" id="NF045609">
    <property type="entry name" value="EpsI_type_B"/>
    <property type="match status" value="1"/>
</dbReference>
<name>A0A1I0EU60_9PROT</name>
<feature type="domain" description="Methanolan biosynthesis EpsI" evidence="1">
    <location>
        <begin position="19"/>
        <end position="225"/>
    </location>
</feature>
<keyword evidence="3" id="KW-1185">Reference proteome</keyword>
<organism evidence="2 3">
    <name type="scientific">Nitrosomonas marina</name>
    <dbReference type="NCBI Taxonomy" id="917"/>
    <lineage>
        <taxon>Bacteria</taxon>
        <taxon>Pseudomonadati</taxon>
        <taxon>Pseudomonadota</taxon>
        <taxon>Betaproteobacteria</taxon>
        <taxon>Nitrosomonadales</taxon>
        <taxon>Nitrosomonadaceae</taxon>
        <taxon>Nitrosomonas</taxon>
    </lineage>
</organism>
<evidence type="ECO:0000259" key="1">
    <source>
        <dbReference type="Pfam" id="PF11984"/>
    </source>
</evidence>
<dbReference type="Pfam" id="PF11984">
    <property type="entry name" value="DUF3485"/>
    <property type="match status" value="1"/>
</dbReference>
<evidence type="ECO:0000313" key="3">
    <source>
        <dbReference type="Proteomes" id="UP000199345"/>
    </source>
</evidence>
<dbReference type="InterPro" id="IPR014263">
    <property type="entry name" value="Methanolan_biosynth_EpsI"/>
</dbReference>